<name>A0A517SNE1_9BACT</name>
<accession>A0A517SNE1</accession>
<evidence type="ECO:0000256" key="1">
    <source>
        <dbReference type="SAM" id="Phobius"/>
    </source>
</evidence>
<dbReference type="AlphaFoldDB" id="A0A517SNE1"/>
<dbReference type="EMBL" id="CP036272">
    <property type="protein sequence ID" value="QDT57647.1"/>
    <property type="molecule type" value="Genomic_DNA"/>
</dbReference>
<reference evidence="2 3" key="1">
    <citation type="submission" date="2019-02" db="EMBL/GenBank/DDBJ databases">
        <title>Deep-cultivation of Planctomycetes and their phenomic and genomic characterization uncovers novel biology.</title>
        <authorList>
            <person name="Wiegand S."/>
            <person name="Jogler M."/>
            <person name="Boedeker C."/>
            <person name="Pinto D."/>
            <person name="Vollmers J."/>
            <person name="Rivas-Marin E."/>
            <person name="Kohn T."/>
            <person name="Peeters S.H."/>
            <person name="Heuer A."/>
            <person name="Rast P."/>
            <person name="Oberbeckmann S."/>
            <person name="Bunk B."/>
            <person name="Jeske O."/>
            <person name="Meyerdierks A."/>
            <person name="Storesund J.E."/>
            <person name="Kallscheuer N."/>
            <person name="Luecker S."/>
            <person name="Lage O.M."/>
            <person name="Pohl T."/>
            <person name="Merkel B.J."/>
            <person name="Hornburger P."/>
            <person name="Mueller R.-W."/>
            <person name="Bruemmer F."/>
            <person name="Labrenz M."/>
            <person name="Spormann A.M."/>
            <person name="Op den Camp H."/>
            <person name="Overmann J."/>
            <person name="Amann R."/>
            <person name="Jetten M.S.M."/>
            <person name="Mascher T."/>
            <person name="Medema M.H."/>
            <person name="Devos D.P."/>
            <person name="Kaster A.-K."/>
            <person name="Ovreas L."/>
            <person name="Rohde M."/>
            <person name="Galperin M.Y."/>
            <person name="Jogler C."/>
        </authorList>
    </citation>
    <scope>NUCLEOTIDE SEQUENCE [LARGE SCALE GENOMIC DNA]</scope>
    <source>
        <strain evidence="2 3">SV_7m_r</strain>
    </source>
</reference>
<evidence type="ECO:0000313" key="2">
    <source>
        <dbReference type="EMBL" id="QDT57647.1"/>
    </source>
</evidence>
<dbReference type="Proteomes" id="UP000315003">
    <property type="component" value="Chromosome"/>
</dbReference>
<dbReference type="RefSeq" id="WP_145268271.1">
    <property type="nucleotide sequence ID" value="NZ_CP036272.1"/>
</dbReference>
<feature type="transmembrane region" description="Helical" evidence="1">
    <location>
        <begin position="135"/>
        <end position="155"/>
    </location>
</feature>
<protein>
    <recommendedName>
        <fullName evidence="4">DUF4345 domain-containing protein</fullName>
    </recommendedName>
</protein>
<keyword evidence="1" id="KW-1133">Transmembrane helix</keyword>
<evidence type="ECO:0000313" key="3">
    <source>
        <dbReference type="Proteomes" id="UP000315003"/>
    </source>
</evidence>
<keyword evidence="3" id="KW-1185">Reference proteome</keyword>
<dbReference type="OrthoDB" id="285245at2"/>
<keyword evidence="1" id="KW-0812">Transmembrane</keyword>
<evidence type="ECO:0008006" key="4">
    <source>
        <dbReference type="Google" id="ProtNLM"/>
    </source>
</evidence>
<keyword evidence="1" id="KW-0472">Membrane</keyword>
<organism evidence="2 3">
    <name type="scientific">Stieleria bergensis</name>
    <dbReference type="NCBI Taxonomy" id="2528025"/>
    <lineage>
        <taxon>Bacteria</taxon>
        <taxon>Pseudomonadati</taxon>
        <taxon>Planctomycetota</taxon>
        <taxon>Planctomycetia</taxon>
        <taxon>Pirellulales</taxon>
        <taxon>Pirellulaceae</taxon>
        <taxon>Stieleria</taxon>
    </lineage>
</organism>
<feature type="transmembrane region" description="Helical" evidence="1">
    <location>
        <begin position="72"/>
        <end position="94"/>
    </location>
</feature>
<feature type="transmembrane region" description="Helical" evidence="1">
    <location>
        <begin position="33"/>
        <end position="52"/>
    </location>
</feature>
<gene>
    <name evidence="2" type="ORF">SV7mr_01300</name>
</gene>
<sequence length="160" mass="17342">MDQASPDSPVAAGFDSDVDSGSVPVPKPMLIRFLRVTGWFTVLALGAALMPAKWFVEATEELGLGEFPPTPLVYYLARHLSLMYGFVGVALLWFCRQFSQPGPVSWAAQVRPLGVFVIAFGVARTLIDVIAGMPLWWTAVESGGMLLGGCAILVLQRRMN</sequence>
<proteinExistence type="predicted"/>
<feature type="transmembrane region" description="Helical" evidence="1">
    <location>
        <begin position="106"/>
        <end position="123"/>
    </location>
</feature>